<accession>A0ABQ9BJ00</accession>
<comment type="caution">
    <text evidence="1">The sequence shown here is derived from an EMBL/GenBank/DDBJ whole genome shotgun (WGS) entry which is preliminary data.</text>
</comment>
<dbReference type="Proteomes" id="UP001141253">
    <property type="component" value="Chromosome 9"/>
</dbReference>
<evidence type="ECO:0000313" key="2">
    <source>
        <dbReference type="Proteomes" id="UP001141253"/>
    </source>
</evidence>
<proteinExistence type="predicted"/>
<evidence type="ECO:0000313" key="1">
    <source>
        <dbReference type="EMBL" id="KAJ6385807.1"/>
    </source>
</evidence>
<organism evidence="1 2">
    <name type="scientific">Salix suchowensis</name>
    <dbReference type="NCBI Taxonomy" id="1278906"/>
    <lineage>
        <taxon>Eukaryota</taxon>
        <taxon>Viridiplantae</taxon>
        <taxon>Streptophyta</taxon>
        <taxon>Embryophyta</taxon>
        <taxon>Tracheophyta</taxon>
        <taxon>Spermatophyta</taxon>
        <taxon>Magnoliopsida</taxon>
        <taxon>eudicotyledons</taxon>
        <taxon>Gunneridae</taxon>
        <taxon>Pentapetalae</taxon>
        <taxon>rosids</taxon>
        <taxon>fabids</taxon>
        <taxon>Malpighiales</taxon>
        <taxon>Salicaceae</taxon>
        <taxon>Saliceae</taxon>
        <taxon>Salix</taxon>
    </lineage>
</organism>
<reference evidence="1" key="2">
    <citation type="journal article" date="2023" name="Int. J. Mol. Sci.">
        <title>De Novo Assembly and Annotation of 11 Diverse Shrub Willow (Salix) Genomes Reveals Novel Gene Organization in Sex-Linked Regions.</title>
        <authorList>
            <person name="Hyden B."/>
            <person name="Feng K."/>
            <person name="Yates T.B."/>
            <person name="Jawdy S."/>
            <person name="Cereghino C."/>
            <person name="Smart L.B."/>
            <person name="Muchero W."/>
        </authorList>
    </citation>
    <scope>NUCLEOTIDE SEQUENCE</scope>
    <source>
        <tissue evidence="1">Shoot tip</tissue>
    </source>
</reference>
<gene>
    <name evidence="1" type="ORF">OIU77_028891</name>
</gene>
<dbReference type="EMBL" id="JAPFFI010000008">
    <property type="protein sequence ID" value="KAJ6385807.1"/>
    <property type="molecule type" value="Genomic_DNA"/>
</dbReference>
<protein>
    <submittedName>
        <fullName evidence="1">Uncharacterized protein</fullName>
    </submittedName>
</protein>
<sequence>MICFLIHRIAWTPSRDVALYLDTQEENIW</sequence>
<keyword evidence="2" id="KW-1185">Reference proteome</keyword>
<reference evidence="1" key="1">
    <citation type="submission" date="2022-10" db="EMBL/GenBank/DDBJ databases">
        <authorList>
            <person name="Hyden B.L."/>
            <person name="Feng K."/>
            <person name="Yates T."/>
            <person name="Jawdy S."/>
            <person name="Smart L.B."/>
            <person name="Muchero W."/>
        </authorList>
    </citation>
    <scope>NUCLEOTIDE SEQUENCE</scope>
    <source>
        <tissue evidence="1">Shoot tip</tissue>
    </source>
</reference>
<name>A0ABQ9BJ00_9ROSI</name>